<feature type="compositionally biased region" description="Low complexity" evidence="1">
    <location>
        <begin position="1"/>
        <end position="25"/>
    </location>
</feature>
<feature type="compositionally biased region" description="Low complexity" evidence="1">
    <location>
        <begin position="40"/>
        <end position="54"/>
    </location>
</feature>
<feature type="region of interest" description="Disordered" evidence="1">
    <location>
        <begin position="149"/>
        <end position="173"/>
    </location>
</feature>
<dbReference type="PANTHER" id="PTHR31128:SF9">
    <property type="entry name" value="DUF3444 DOMAIN-CONTAINING PROTEIN-RELATED"/>
    <property type="match status" value="1"/>
</dbReference>
<protein>
    <submittedName>
        <fullName evidence="3">SH2 domain-containing protein</fullName>
    </submittedName>
</protein>
<feature type="region of interest" description="Disordered" evidence="1">
    <location>
        <begin position="1"/>
        <end position="96"/>
    </location>
</feature>
<reference evidence="3" key="1">
    <citation type="submission" date="2022-11" db="UniProtKB">
        <authorList>
            <consortium name="WormBaseParasite"/>
        </authorList>
    </citation>
    <scope>IDENTIFICATION</scope>
</reference>
<keyword evidence="2" id="KW-1185">Reference proteome</keyword>
<feature type="region of interest" description="Disordered" evidence="1">
    <location>
        <begin position="188"/>
        <end position="259"/>
    </location>
</feature>
<feature type="compositionally biased region" description="Polar residues" evidence="1">
    <location>
        <begin position="221"/>
        <end position="247"/>
    </location>
</feature>
<feature type="compositionally biased region" description="Basic and acidic residues" evidence="1">
    <location>
        <begin position="194"/>
        <end position="210"/>
    </location>
</feature>
<proteinExistence type="predicted"/>
<feature type="region of interest" description="Disordered" evidence="1">
    <location>
        <begin position="398"/>
        <end position="430"/>
    </location>
</feature>
<evidence type="ECO:0000313" key="3">
    <source>
        <dbReference type="WBParaSite" id="PSU_v2.g11861.t1"/>
    </source>
</evidence>
<dbReference type="CDD" id="cd00173">
    <property type="entry name" value="SH2"/>
    <property type="match status" value="1"/>
</dbReference>
<feature type="compositionally biased region" description="Basic residues" evidence="1">
    <location>
        <begin position="414"/>
        <end position="423"/>
    </location>
</feature>
<organism evidence="2 3">
    <name type="scientific">Panagrolaimus superbus</name>
    <dbReference type="NCBI Taxonomy" id="310955"/>
    <lineage>
        <taxon>Eukaryota</taxon>
        <taxon>Metazoa</taxon>
        <taxon>Ecdysozoa</taxon>
        <taxon>Nematoda</taxon>
        <taxon>Chromadorea</taxon>
        <taxon>Rhabditida</taxon>
        <taxon>Tylenchina</taxon>
        <taxon>Panagrolaimomorpha</taxon>
        <taxon>Panagrolaimoidea</taxon>
        <taxon>Panagrolaimidae</taxon>
        <taxon>Panagrolaimus</taxon>
    </lineage>
</organism>
<dbReference type="AlphaFoldDB" id="A0A914Y227"/>
<sequence length="430" mass="48255">MNKKSSASKSSSSTSSTGTSTITSSLKAQEMPKFPDDFVSAASSSSSMTLSSYIESEEDESRMGAGCDRSKSPEDLLLSLNDDTNDNEKKSYKSTSDEEICCKHGRPCVIGRKKKAAAASVAAVAPAEKSKYKIVSQYETVKISKLENPPASFTRRRRASSPTKNDSDLMEDQPIVYHCKYPSELSSIATPSSLDKENNNDSNSDSKDSTDGVYENIDCLNKSQKPISPAISSTDTARSGSRANSSYAVRRRRYKNASSNTMGDKSLYFGAMIKRDAEKRVKKNTHFGLYHRIPSNASKNLDSLKDHIYLYIVYKSSKGDYFHYPIQRCRGTPSCMKSGKQYYIDCEDTDRVVFNTLDALINYYSVYVCVDITDEHADVFPIPTKYKNRERKSVVIREEEDDDDTAATMAESKRKQRQRRSKKSEKQIYY</sequence>
<accession>A0A914Y227</accession>
<evidence type="ECO:0000313" key="2">
    <source>
        <dbReference type="Proteomes" id="UP000887577"/>
    </source>
</evidence>
<dbReference type="PANTHER" id="PTHR31128">
    <property type="entry name" value="PROTEIN CBR-CLEC-135-RELATED"/>
    <property type="match status" value="1"/>
</dbReference>
<dbReference type="Proteomes" id="UP000887577">
    <property type="component" value="Unplaced"/>
</dbReference>
<name>A0A914Y227_9BILA</name>
<dbReference type="WBParaSite" id="PSU_v2.g11861.t1">
    <property type="protein sequence ID" value="PSU_v2.g11861.t1"/>
    <property type="gene ID" value="PSU_v2.g11861"/>
</dbReference>
<evidence type="ECO:0000256" key="1">
    <source>
        <dbReference type="SAM" id="MobiDB-lite"/>
    </source>
</evidence>